<evidence type="ECO:0000313" key="15">
    <source>
        <dbReference type="EMBL" id="QIB70705.1"/>
    </source>
</evidence>
<proteinExistence type="inferred from homology"/>
<sequence>MIAVLFVMNMIIACTIIFLERKNPSATLAWIMILFLLPGVGIIFYFFFSQNLSRKKIFKLTRSEEEAIGKSLQRQIDEMKRGEHVFTTGAAQCWSDLIRLNQVYGRAYFTQDNKVRIFTDGKEMLNKLLKDIRRARNTINIQYFIIKNDQVGRQLLDALVDKAKQGVEVRLLIDAMGGRQISMRTAGIRALLAAGGQVAFFFPPKFKFLNMKLNYRNHRKIVVIDGQIGYIGGFNIAKEYLGLKKKFGYWRDTHLRVLGGCVQDLNARFIMDWRFASKEEIVLSEAYYSGIIKEGCTGVQIVSSGPDEGRSQIKRGYMKAITSARKNIYIQTPYFVPDNSMLESLKMAAQSGVEVRLMIPCMPDHMFVYWATYAYAGEMIRSGARVFIYNQGFLHAKTLVADGEVVSIGSANFDVRSFKLNFEANAFLFDEKEAAKMETIFERDMRASYELTRELYDQRGLVIKFKESIARLLTDIL</sequence>
<dbReference type="AlphaFoldDB" id="A0A858BZX9"/>
<feature type="domain" description="PLD phosphodiesterase" evidence="14">
    <location>
        <begin position="213"/>
        <end position="240"/>
    </location>
</feature>
<reference evidence="15 16" key="1">
    <citation type="submission" date="2020-02" db="EMBL/GenBank/DDBJ databases">
        <authorList>
            <person name="Kim Y.B."/>
            <person name="Roh S.W."/>
        </authorList>
    </citation>
    <scope>NUCLEOTIDE SEQUENCE [LARGE SCALE GENOMIC DNA]</scope>
    <source>
        <strain evidence="15 16">DSM 103574</strain>
    </source>
</reference>
<dbReference type="PANTHER" id="PTHR21248:SF22">
    <property type="entry name" value="PHOSPHOLIPASE D"/>
    <property type="match status" value="1"/>
</dbReference>
<dbReference type="Pfam" id="PF13396">
    <property type="entry name" value="PLDc_N"/>
    <property type="match status" value="1"/>
</dbReference>
<keyword evidence="8 12" id="KW-0443">Lipid metabolism</keyword>
<feature type="active site" evidence="12">
    <location>
        <position position="225"/>
    </location>
</feature>
<dbReference type="InterPro" id="IPR030874">
    <property type="entry name" value="Cardiolipin_synth_Firmi"/>
</dbReference>
<dbReference type="NCBIfam" id="TIGR04265">
    <property type="entry name" value="bac_cardiolipin"/>
    <property type="match status" value="1"/>
</dbReference>
<feature type="active site" evidence="12">
    <location>
        <position position="395"/>
    </location>
</feature>
<feature type="active site" evidence="12">
    <location>
        <position position="397"/>
    </location>
</feature>
<dbReference type="EC" id="2.7.8.-" evidence="12 13"/>
<feature type="active site" evidence="12">
    <location>
        <position position="220"/>
    </location>
</feature>
<dbReference type="GO" id="GO:0008808">
    <property type="term" value="F:cardiolipin synthase activity"/>
    <property type="evidence" value="ECO:0007669"/>
    <property type="project" value="UniProtKB-UniRule"/>
</dbReference>
<dbReference type="PANTHER" id="PTHR21248">
    <property type="entry name" value="CARDIOLIPIN SYNTHASE"/>
    <property type="match status" value="1"/>
</dbReference>
<keyword evidence="5 12" id="KW-0812">Transmembrane</keyword>
<keyword evidence="7 12" id="KW-1133">Transmembrane helix</keyword>
<dbReference type="GO" id="GO:0032049">
    <property type="term" value="P:cardiolipin biosynthetic process"/>
    <property type="evidence" value="ECO:0007669"/>
    <property type="project" value="UniProtKB-UniRule"/>
</dbReference>
<keyword evidence="10 12" id="KW-0594">Phospholipid biosynthesis</keyword>
<evidence type="ECO:0000256" key="8">
    <source>
        <dbReference type="ARBA" id="ARBA00023098"/>
    </source>
</evidence>
<gene>
    <name evidence="15" type="primary">cls</name>
    <name evidence="15" type="ORF">Ami103574_06280</name>
</gene>
<dbReference type="GO" id="GO:0005886">
    <property type="term" value="C:plasma membrane"/>
    <property type="evidence" value="ECO:0007669"/>
    <property type="project" value="UniProtKB-SubCell"/>
</dbReference>
<feature type="transmembrane region" description="Helical" evidence="12">
    <location>
        <begin position="186"/>
        <end position="203"/>
    </location>
</feature>
<dbReference type="InterPro" id="IPR027379">
    <property type="entry name" value="CLS_N"/>
</dbReference>
<dbReference type="SMART" id="SM00155">
    <property type="entry name" value="PLDc"/>
    <property type="match status" value="2"/>
</dbReference>
<dbReference type="Proteomes" id="UP000466848">
    <property type="component" value="Chromosome"/>
</dbReference>
<dbReference type="EMBL" id="CP048649">
    <property type="protein sequence ID" value="QIB70705.1"/>
    <property type="molecule type" value="Genomic_DNA"/>
</dbReference>
<dbReference type="HAMAP" id="MF_01916">
    <property type="entry name" value="Cardiolipin_synth_Cls"/>
    <property type="match status" value="1"/>
</dbReference>
<dbReference type="KEGG" id="abut:Ami103574_06280"/>
<dbReference type="CDD" id="cd09110">
    <property type="entry name" value="PLDc_CLS_1"/>
    <property type="match status" value="1"/>
</dbReference>
<dbReference type="InterPro" id="IPR001736">
    <property type="entry name" value="PLipase_D/transphosphatidylase"/>
</dbReference>
<feature type="transmembrane region" description="Helical" evidence="12">
    <location>
        <begin position="28"/>
        <end position="48"/>
    </location>
</feature>
<feature type="active site" evidence="12">
    <location>
        <position position="402"/>
    </location>
</feature>
<evidence type="ECO:0000256" key="12">
    <source>
        <dbReference type="HAMAP-Rule" id="MF_01916"/>
    </source>
</evidence>
<evidence type="ECO:0000256" key="13">
    <source>
        <dbReference type="NCBIfam" id="TIGR04265"/>
    </source>
</evidence>
<evidence type="ECO:0000256" key="6">
    <source>
        <dbReference type="ARBA" id="ARBA00022737"/>
    </source>
</evidence>
<comment type="subcellular location">
    <subcellularLocation>
        <location evidence="1 12">Cell membrane</location>
        <topology evidence="1 12">Multi-pass membrane protein</topology>
    </subcellularLocation>
</comment>
<accession>A0A858BZX9</accession>
<name>A0A858BZX9_9FIRM</name>
<evidence type="ECO:0000256" key="9">
    <source>
        <dbReference type="ARBA" id="ARBA00023136"/>
    </source>
</evidence>
<keyword evidence="11 12" id="KW-1208">Phospholipid metabolism</keyword>
<dbReference type="Gene3D" id="3.30.870.10">
    <property type="entry name" value="Endonuclease Chain A"/>
    <property type="match status" value="2"/>
</dbReference>
<organism evidence="15 16">
    <name type="scientific">Aminipila butyrica</name>
    <dbReference type="NCBI Taxonomy" id="433296"/>
    <lineage>
        <taxon>Bacteria</taxon>
        <taxon>Bacillati</taxon>
        <taxon>Bacillota</taxon>
        <taxon>Clostridia</taxon>
        <taxon>Peptostreptococcales</taxon>
        <taxon>Anaerovoracaceae</taxon>
        <taxon>Aminipila</taxon>
    </lineage>
</organism>
<evidence type="ECO:0000256" key="11">
    <source>
        <dbReference type="ARBA" id="ARBA00023264"/>
    </source>
</evidence>
<evidence type="ECO:0000256" key="2">
    <source>
        <dbReference type="ARBA" id="ARBA00022475"/>
    </source>
</evidence>
<evidence type="ECO:0000256" key="7">
    <source>
        <dbReference type="ARBA" id="ARBA00022989"/>
    </source>
</evidence>
<evidence type="ECO:0000256" key="4">
    <source>
        <dbReference type="ARBA" id="ARBA00022679"/>
    </source>
</evidence>
<keyword evidence="3 12" id="KW-0444">Lipid biosynthesis</keyword>
<dbReference type="Pfam" id="PF13091">
    <property type="entry name" value="PLDc_2"/>
    <property type="match status" value="2"/>
</dbReference>
<evidence type="ECO:0000256" key="1">
    <source>
        <dbReference type="ARBA" id="ARBA00004651"/>
    </source>
</evidence>
<evidence type="ECO:0000256" key="10">
    <source>
        <dbReference type="ARBA" id="ARBA00023209"/>
    </source>
</evidence>
<evidence type="ECO:0000259" key="14">
    <source>
        <dbReference type="PROSITE" id="PS50035"/>
    </source>
</evidence>
<keyword evidence="4 12" id="KW-0808">Transferase</keyword>
<protein>
    <recommendedName>
        <fullName evidence="12 13">Cardiolipin synthase</fullName>
        <shortName evidence="12">CL synthase</shortName>
        <ecNumber evidence="12 13">2.7.8.-</ecNumber>
    </recommendedName>
</protein>
<evidence type="ECO:0000313" key="16">
    <source>
        <dbReference type="Proteomes" id="UP000466848"/>
    </source>
</evidence>
<dbReference type="SUPFAM" id="SSF56024">
    <property type="entry name" value="Phospholipase D/nuclease"/>
    <property type="match status" value="2"/>
</dbReference>
<dbReference type="PROSITE" id="PS50035">
    <property type="entry name" value="PLD"/>
    <property type="match status" value="2"/>
</dbReference>
<keyword evidence="16" id="KW-1185">Reference proteome</keyword>
<feature type="active site" evidence="12">
    <location>
        <position position="218"/>
    </location>
</feature>
<keyword evidence="6" id="KW-0677">Repeat</keyword>
<keyword evidence="2 12" id="KW-1003">Cell membrane</keyword>
<evidence type="ECO:0000256" key="3">
    <source>
        <dbReference type="ARBA" id="ARBA00022516"/>
    </source>
</evidence>
<comment type="similarity">
    <text evidence="12">Belongs to the phospholipase D family. Cardiolipin synthase subfamily.</text>
</comment>
<dbReference type="FunFam" id="3.30.870.10:FF:000014">
    <property type="entry name" value="Cardiolipin synthase"/>
    <property type="match status" value="1"/>
</dbReference>
<comment type="function">
    <text evidence="12">Catalyzes the reversible phosphatidyl group transfer from one phosphatidylglycerol molecule to another to form cardiolipin (CL) (diphosphatidylglycerol) and glycerol.</text>
</comment>
<keyword evidence="9 12" id="KW-0472">Membrane</keyword>
<dbReference type="CDD" id="cd09112">
    <property type="entry name" value="PLDc_CLS_2"/>
    <property type="match status" value="1"/>
</dbReference>
<comment type="catalytic activity">
    <reaction evidence="12">
        <text>2 a 1,2-diacyl-sn-glycero-3-phospho-(1'-sn-glycerol) = a cardiolipin + glycerol</text>
        <dbReference type="Rhea" id="RHEA:31451"/>
        <dbReference type="ChEBI" id="CHEBI:17754"/>
        <dbReference type="ChEBI" id="CHEBI:62237"/>
        <dbReference type="ChEBI" id="CHEBI:64716"/>
    </reaction>
</comment>
<dbReference type="InterPro" id="IPR022924">
    <property type="entry name" value="Cardiolipin_synthase"/>
</dbReference>
<feature type="domain" description="PLD phosphodiesterase" evidence="14">
    <location>
        <begin position="390"/>
        <end position="417"/>
    </location>
</feature>
<dbReference type="InterPro" id="IPR025202">
    <property type="entry name" value="PLD-like_dom"/>
</dbReference>
<evidence type="ECO:0000256" key="5">
    <source>
        <dbReference type="ARBA" id="ARBA00022692"/>
    </source>
</evidence>